<dbReference type="InterPro" id="IPR029052">
    <property type="entry name" value="Metallo-depent_PP-like"/>
</dbReference>
<dbReference type="RefSeq" id="WP_171587540.1">
    <property type="nucleotide sequence ID" value="NZ_JABGBO010000001.1"/>
</dbReference>
<evidence type="ECO:0000259" key="1">
    <source>
        <dbReference type="Pfam" id="PF00149"/>
    </source>
</evidence>
<evidence type="ECO:0000313" key="3">
    <source>
        <dbReference type="Proteomes" id="UP000541421"/>
    </source>
</evidence>
<accession>A0A7Y4L9X5</accession>
<organism evidence="2 3">
    <name type="scientific">Pelistega europaea</name>
    <dbReference type="NCBI Taxonomy" id="106147"/>
    <lineage>
        <taxon>Bacteria</taxon>
        <taxon>Pseudomonadati</taxon>
        <taxon>Pseudomonadota</taxon>
        <taxon>Betaproteobacteria</taxon>
        <taxon>Burkholderiales</taxon>
        <taxon>Alcaligenaceae</taxon>
        <taxon>Pelistega</taxon>
    </lineage>
</organism>
<dbReference type="Pfam" id="PF00149">
    <property type="entry name" value="Metallophos"/>
    <property type="match status" value="1"/>
</dbReference>
<dbReference type="SUPFAM" id="SSF56300">
    <property type="entry name" value="Metallo-dependent phosphatases"/>
    <property type="match status" value="1"/>
</dbReference>
<feature type="domain" description="Calcineurin-like phosphoesterase" evidence="1">
    <location>
        <begin position="7"/>
        <end position="196"/>
    </location>
</feature>
<dbReference type="GO" id="GO:0016787">
    <property type="term" value="F:hydrolase activity"/>
    <property type="evidence" value="ECO:0007669"/>
    <property type="project" value="InterPro"/>
</dbReference>
<proteinExistence type="predicted"/>
<dbReference type="InterPro" id="IPR004843">
    <property type="entry name" value="Calcineurin-like_PHP"/>
</dbReference>
<keyword evidence="3" id="KW-1185">Reference proteome</keyword>
<dbReference type="EMBL" id="JABGBO010000001">
    <property type="protein sequence ID" value="NOL48547.1"/>
    <property type="molecule type" value="Genomic_DNA"/>
</dbReference>
<comment type="caution">
    <text evidence="2">The sequence shown here is derived from an EMBL/GenBank/DDBJ whole genome shotgun (WGS) entry which is preliminary data.</text>
</comment>
<sequence>MSSANDILFFGDTHGGFAHCLHIVEQFKPKAIIFLGDLQAPAPLHEVLADVMHLTQVWWIPGNHDTDSAEVYDHLFASQLVDRNLHGRVENIAGYRVAGLGGVFRGRIWSPHQETWNFFSPEDFIQQAPDYLRFRDGLALKQRSSIFPETYMTLRTQQSDILVTHEAPSCNKFGFAVLDRLARQMGVRKLFHGHHHDTYDYSEHFPRMGFETYAVGYQGVTNLAGEIIRPGNNDGEYGNRVATLKMNNT</sequence>
<name>A0A7Y4L9X5_9BURK</name>
<protein>
    <submittedName>
        <fullName evidence="2">Metallophosphoesterase</fullName>
    </submittedName>
</protein>
<dbReference type="AlphaFoldDB" id="A0A7Y4L9X5"/>
<dbReference type="Proteomes" id="UP000541421">
    <property type="component" value="Unassembled WGS sequence"/>
</dbReference>
<gene>
    <name evidence="2" type="ORF">HKX40_00135</name>
</gene>
<evidence type="ECO:0000313" key="2">
    <source>
        <dbReference type="EMBL" id="NOL48547.1"/>
    </source>
</evidence>
<reference evidence="2 3" key="1">
    <citation type="submission" date="2020-05" db="EMBL/GenBank/DDBJ databases">
        <authorList>
            <person name="Niu N."/>
        </authorList>
    </citation>
    <scope>NUCLEOTIDE SEQUENCE [LARGE SCALE GENOMIC DNA]</scope>
    <source>
        <strain evidence="2 3">LMG10982</strain>
    </source>
</reference>
<dbReference type="Gene3D" id="3.60.21.10">
    <property type="match status" value="1"/>
</dbReference>